<reference evidence="9 10" key="1">
    <citation type="submission" date="2015-01" db="EMBL/GenBank/DDBJ databases">
        <title>The Genome Sequence of Cladophialophora immunda CBS83496.</title>
        <authorList>
            <consortium name="The Broad Institute Genomics Platform"/>
            <person name="Cuomo C."/>
            <person name="de Hoog S."/>
            <person name="Gorbushina A."/>
            <person name="Stielow B."/>
            <person name="Teixiera M."/>
            <person name="Abouelleil A."/>
            <person name="Chapman S.B."/>
            <person name="Priest M."/>
            <person name="Young S.K."/>
            <person name="Wortman J."/>
            <person name="Nusbaum C."/>
            <person name="Birren B."/>
        </authorList>
    </citation>
    <scope>NUCLEOTIDE SEQUENCE [LARGE SCALE GENOMIC DNA]</scope>
    <source>
        <strain evidence="9 10">CBS 83496</strain>
    </source>
</reference>
<comment type="subcellular location">
    <subcellularLocation>
        <location evidence="1">Nucleus</location>
        <location evidence="1">Nuclear pore complex</location>
    </subcellularLocation>
</comment>
<dbReference type="GO" id="GO:0006406">
    <property type="term" value="P:mRNA export from nucleus"/>
    <property type="evidence" value="ECO:0007669"/>
    <property type="project" value="TreeGrafter"/>
</dbReference>
<dbReference type="Proteomes" id="UP000054466">
    <property type="component" value="Unassembled WGS sequence"/>
</dbReference>
<proteinExistence type="predicted"/>
<gene>
    <name evidence="9" type="ORF">PV07_08397</name>
</gene>
<protein>
    <recommendedName>
        <fullName evidence="11">Nucleoporin Nup82</fullName>
    </recommendedName>
</protein>
<dbReference type="STRING" id="569365.A0A0D2CNT4"/>
<feature type="compositionally biased region" description="Basic and acidic residues" evidence="8">
    <location>
        <begin position="742"/>
        <end position="759"/>
    </location>
</feature>
<keyword evidence="6" id="KW-0906">Nuclear pore complex</keyword>
<evidence type="ECO:0000256" key="4">
    <source>
        <dbReference type="ARBA" id="ARBA00022927"/>
    </source>
</evidence>
<dbReference type="GO" id="GO:0000055">
    <property type="term" value="P:ribosomal large subunit export from nucleus"/>
    <property type="evidence" value="ECO:0007669"/>
    <property type="project" value="InterPro"/>
</dbReference>
<dbReference type="HOGENOM" id="CLU_009483_0_0_1"/>
<dbReference type="RefSeq" id="XP_016245415.1">
    <property type="nucleotide sequence ID" value="XM_016395559.1"/>
</dbReference>
<name>A0A0D2CNT4_9EURO</name>
<evidence type="ECO:0000256" key="3">
    <source>
        <dbReference type="ARBA" id="ARBA00022816"/>
    </source>
</evidence>
<keyword evidence="3" id="KW-0509">mRNA transport</keyword>
<evidence type="ECO:0008006" key="11">
    <source>
        <dbReference type="Google" id="ProtNLM"/>
    </source>
</evidence>
<dbReference type="GO" id="GO:0005643">
    <property type="term" value="C:nuclear pore"/>
    <property type="evidence" value="ECO:0007669"/>
    <property type="project" value="UniProtKB-SubCell"/>
</dbReference>
<dbReference type="OrthoDB" id="341482at2759"/>
<evidence type="ECO:0000256" key="7">
    <source>
        <dbReference type="ARBA" id="ARBA00023242"/>
    </source>
</evidence>
<dbReference type="GeneID" id="27347591"/>
<dbReference type="EMBL" id="KN847044">
    <property type="protein sequence ID" value="KIW25199.1"/>
    <property type="molecule type" value="Genomic_DNA"/>
</dbReference>
<dbReference type="AlphaFoldDB" id="A0A0D2CNT4"/>
<dbReference type="PANTHER" id="PTHR13257:SF0">
    <property type="entry name" value="NUCLEAR PORE COMPLEX PROTEIN NUP88"/>
    <property type="match status" value="1"/>
</dbReference>
<dbReference type="GO" id="GO:0000056">
    <property type="term" value="P:ribosomal small subunit export from nucleus"/>
    <property type="evidence" value="ECO:0007669"/>
    <property type="project" value="InterPro"/>
</dbReference>
<feature type="region of interest" description="Disordered" evidence="8">
    <location>
        <begin position="841"/>
        <end position="864"/>
    </location>
</feature>
<keyword evidence="10" id="KW-1185">Reference proteome</keyword>
<sequence length="941" mass="104102">MPKVIGYTPPFLSRPSSGSKIFTDPEPQSPASPSKRSSYLGALPSTQYQGPRRLVASRGTEIFTVVGNKIRWADLSAVRDEWEDNTQSGASRFGLSRSDATEATGDSVYRTLAVPVYYQIRQILISPSGFFLAICTEHTVHIAVLPDPSRLKEHDRSLLKVKTYQLGPTVHVIPESPLTSVLWHPLAYSTASTDCLVTVTAEAAVRLWEFDKANSWSLDRPRLAIDLRKLADGVSCDQDFEPSGFGKNRGFSVDDFDMEVSAACFGGRGREDEDAWASMSLWVAMRNGDLYALCPLLPSRWKPTSTTIPSLTTTAVSRMASINDDETDMDERRAADQQYEWVQEIDNEEPQIQQSTDSLGEFEVRFRPQNPSAIPRLQGPFAIVPEEDASEIEVSDIHVFPAKLDEQDLFDGEEDDEIDRGLVQPIPFTTICVATPENQIWLAIDLEGVTGQWLPKKGKSAFGVPSSDATPLTLVDIVTLDGSTTNPAANWPVFTPDIAYSYSFFVTTLKHVYSLSLNDWVTQLGAELSGTEPVDPGMRTRLETRCQNQVCVTDKLVEVREPSEALSAPTIIDDTSLGYLLLTATSNAPYGVVFDQSPTGPSTVGPSITDFTMSSSRLESQLMNMPMSPIETVPAREPYCPPKIFYFNQHIPIDSMRQRLPPHLKKAIAEQPIRLSPAMLEIMTFTHRTVGVQSAQLENAAAELFRRCERLRIELAGQVKQMTELAQQLQRLTATTEEDENGNIKEKKTPETRIKEARERQSKLVARYEALRRKVGRVGSANRELSSKELAWMHEIESLGQNVGIVTKEDGEQEGDGRDTALDKRFATVKQLTRSLVEEAHSIEKKHQQHPISPKGPPTLDASVSSISASSITPSMSASQITLTSRSSGAAASPRSANFSALGVSSRLQKERIADIMATVEREGAVIEAAMKRLERLKMEY</sequence>
<dbReference type="InterPro" id="IPR037700">
    <property type="entry name" value="NUP88/NUP82"/>
</dbReference>
<dbReference type="VEuPathDB" id="FungiDB:PV07_08397"/>
<feature type="region of interest" description="Disordered" evidence="8">
    <location>
        <begin position="733"/>
        <end position="759"/>
    </location>
</feature>
<organism evidence="9 10">
    <name type="scientific">Cladophialophora immunda</name>
    <dbReference type="NCBI Taxonomy" id="569365"/>
    <lineage>
        <taxon>Eukaryota</taxon>
        <taxon>Fungi</taxon>
        <taxon>Dikarya</taxon>
        <taxon>Ascomycota</taxon>
        <taxon>Pezizomycotina</taxon>
        <taxon>Eurotiomycetes</taxon>
        <taxon>Chaetothyriomycetidae</taxon>
        <taxon>Chaetothyriales</taxon>
        <taxon>Herpotrichiellaceae</taxon>
        <taxon>Cladophialophora</taxon>
    </lineage>
</organism>
<keyword evidence="7" id="KW-0539">Nucleus</keyword>
<evidence type="ECO:0000256" key="1">
    <source>
        <dbReference type="ARBA" id="ARBA00004567"/>
    </source>
</evidence>
<evidence type="ECO:0000256" key="8">
    <source>
        <dbReference type="SAM" id="MobiDB-lite"/>
    </source>
</evidence>
<feature type="region of interest" description="Disordered" evidence="8">
    <location>
        <begin position="1"/>
        <end position="45"/>
    </location>
</feature>
<evidence type="ECO:0000256" key="6">
    <source>
        <dbReference type="ARBA" id="ARBA00023132"/>
    </source>
</evidence>
<dbReference type="GO" id="GO:0017056">
    <property type="term" value="F:structural constituent of nuclear pore"/>
    <property type="evidence" value="ECO:0007669"/>
    <property type="project" value="InterPro"/>
</dbReference>
<keyword evidence="2" id="KW-0813">Transport</keyword>
<evidence type="ECO:0000313" key="9">
    <source>
        <dbReference type="EMBL" id="KIW25199.1"/>
    </source>
</evidence>
<dbReference type="GO" id="GO:0006606">
    <property type="term" value="P:protein import into nucleus"/>
    <property type="evidence" value="ECO:0007669"/>
    <property type="project" value="TreeGrafter"/>
</dbReference>
<keyword evidence="4" id="KW-0653">Protein transport</keyword>
<accession>A0A0D2CNT4</accession>
<evidence type="ECO:0000256" key="2">
    <source>
        <dbReference type="ARBA" id="ARBA00022448"/>
    </source>
</evidence>
<keyword evidence="5" id="KW-0811">Translocation</keyword>
<evidence type="ECO:0000313" key="10">
    <source>
        <dbReference type="Proteomes" id="UP000054466"/>
    </source>
</evidence>
<dbReference type="PANTHER" id="PTHR13257">
    <property type="entry name" value="NUCLEOPORIN NUP84-RELATED"/>
    <property type="match status" value="1"/>
</dbReference>
<evidence type="ECO:0000256" key="5">
    <source>
        <dbReference type="ARBA" id="ARBA00023010"/>
    </source>
</evidence>